<dbReference type="PANTHER" id="PTHR12895">
    <property type="entry name" value="DYMECLIN"/>
    <property type="match status" value="1"/>
</dbReference>
<evidence type="ECO:0000256" key="1">
    <source>
        <dbReference type="ARBA" id="ARBA00010603"/>
    </source>
</evidence>
<dbReference type="WBParaSite" id="PEQ_0000251501-mRNA-1">
    <property type="protein sequence ID" value="PEQ_0000251501-mRNA-1"/>
    <property type="gene ID" value="PEQ_0000251501"/>
</dbReference>
<accession>A0A914RCR3</accession>
<evidence type="ECO:0000256" key="2">
    <source>
        <dbReference type="ARBA" id="ARBA00015736"/>
    </source>
</evidence>
<organism evidence="5 6">
    <name type="scientific">Parascaris equorum</name>
    <name type="common">Equine roundworm</name>
    <dbReference type="NCBI Taxonomy" id="6256"/>
    <lineage>
        <taxon>Eukaryota</taxon>
        <taxon>Metazoa</taxon>
        <taxon>Ecdysozoa</taxon>
        <taxon>Nematoda</taxon>
        <taxon>Chromadorea</taxon>
        <taxon>Rhabditida</taxon>
        <taxon>Spirurina</taxon>
        <taxon>Ascaridomorpha</taxon>
        <taxon>Ascaridoidea</taxon>
        <taxon>Ascarididae</taxon>
        <taxon>Parascaris</taxon>
    </lineage>
</organism>
<comment type="similarity">
    <text evidence="1">Belongs to the dymeclin family.</text>
</comment>
<dbReference type="PANTHER" id="PTHR12895:SF9">
    <property type="entry name" value="DYMECLIN"/>
    <property type="match status" value="1"/>
</dbReference>
<evidence type="ECO:0000313" key="5">
    <source>
        <dbReference type="Proteomes" id="UP000887564"/>
    </source>
</evidence>
<keyword evidence="5" id="KW-1185">Reference proteome</keyword>
<dbReference type="GO" id="GO:0005794">
    <property type="term" value="C:Golgi apparatus"/>
    <property type="evidence" value="ECO:0007669"/>
    <property type="project" value="TreeGrafter"/>
</dbReference>
<keyword evidence="3" id="KW-0519">Myristate</keyword>
<proteinExistence type="inferred from homology"/>
<sequence>MGAVISSETILDENIYLRRFTGLQPITDNDPFWNQLLSFNLKISTDDRREVKQFNESQLDLLQSLMYNTQTTGNFAAFIRVFLRRAAEVKASEICEKS</sequence>
<dbReference type="InterPro" id="IPR019142">
    <property type="entry name" value="Dymeclin"/>
</dbReference>
<protein>
    <recommendedName>
        <fullName evidence="2">Dymeclin</fullName>
    </recommendedName>
</protein>
<dbReference type="GO" id="GO:0007030">
    <property type="term" value="P:Golgi organization"/>
    <property type="evidence" value="ECO:0007669"/>
    <property type="project" value="TreeGrafter"/>
</dbReference>
<name>A0A914RCR3_PAREQ</name>
<keyword evidence="4" id="KW-0449">Lipoprotein</keyword>
<dbReference type="AlphaFoldDB" id="A0A914RCR3"/>
<evidence type="ECO:0000256" key="4">
    <source>
        <dbReference type="ARBA" id="ARBA00023288"/>
    </source>
</evidence>
<reference evidence="6" key="1">
    <citation type="submission" date="2022-11" db="UniProtKB">
        <authorList>
            <consortium name="WormBaseParasite"/>
        </authorList>
    </citation>
    <scope>IDENTIFICATION</scope>
</reference>
<dbReference type="Pfam" id="PF09742">
    <property type="entry name" value="Dymeclin"/>
    <property type="match status" value="1"/>
</dbReference>
<evidence type="ECO:0000256" key="3">
    <source>
        <dbReference type="ARBA" id="ARBA00022707"/>
    </source>
</evidence>
<dbReference type="Proteomes" id="UP000887564">
    <property type="component" value="Unplaced"/>
</dbReference>
<evidence type="ECO:0000313" key="6">
    <source>
        <dbReference type="WBParaSite" id="PEQ_0000251501-mRNA-1"/>
    </source>
</evidence>